<evidence type="ECO:0000313" key="1">
    <source>
        <dbReference type="EMBL" id="GIY22398.1"/>
    </source>
</evidence>
<dbReference type="EMBL" id="BPLR01008141">
    <property type="protein sequence ID" value="GIY22398.1"/>
    <property type="molecule type" value="Genomic_DNA"/>
</dbReference>
<dbReference type="AlphaFoldDB" id="A0AAV4RR06"/>
<evidence type="ECO:0000313" key="2">
    <source>
        <dbReference type="Proteomes" id="UP001054945"/>
    </source>
</evidence>
<organism evidence="1 2">
    <name type="scientific">Caerostris extrusa</name>
    <name type="common">Bark spider</name>
    <name type="synonym">Caerostris bankana</name>
    <dbReference type="NCBI Taxonomy" id="172846"/>
    <lineage>
        <taxon>Eukaryota</taxon>
        <taxon>Metazoa</taxon>
        <taxon>Ecdysozoa</taxon>
        <taxon>Arthropoda</taxon>
        <taxon>Chelicerata</taxon>
        <taxon>Arachnida</taxon>
        <taxon>Araneae</taxon>
        <taxon>Araneomorphae</taxon>
        <taxon>Entelegynae</taxon>
        <taxon>Araneoidea</taxon>
        <taxon>Araneidae</taxon>
        <taxon>Caerostris</taxon>
    </lineage>
</organism>
<sequence length="99" mass="11091">MKTTESEAMKREHPSVSPIIVCGWHEISGVTGACKAGGEAIFPTPSTSSYKLPTLRSCIMSSPSLFVKFRSYYCDVRHRNFFSLISTRISIFDQCRSSF</sequence>
<name>A0AAV4RR06_CAEEX</name>
<dbReference type="Proteomes" id="UP001054945">
    <property type="component" value="Unassembled WGS sequence"/>
</dbReference>
<reference evidence="1 2" key="1">
    <citation type="submission" date="2021-06" db="EMBL/GenBank/DDBJ databases">
        <title>Caerostris extrusa draft genome.</title>
        <authorList>
            <person name="Kono N."/>
            <person name="Arakawa K."/>
        </authorList>
    </citation>
    <scope>NUCLEOTIDE SEQUENCE [LARGE SCALE GENOMIC DNA]</scope>
</reference>
<protein>
    <submittedName>
        <fullName evidence="1">Uncharacterized protein</fullName>
    </submittedName>
</protein>
<accession>A0AAV4RR06</accession>
<keyword evidence="2" id="KW-1185">Reference proteome</keyword>
<proteinExistence type="predicted"/>
<gene>
    <name evidence="1" type="ORF">CEXT_538911</name>
</gene>
<comment type="caution">
    <text evidence="1">The sequence shown here is derived from an EMBL/GenBank/DDBJ whole genome shotgun (WGS) entry which is preliminary data.</text>
</comment>